<keyword evidence="2" id="KW-1185">Reference proteome</keyword>
<comment type="caution">
    <text evidence="1">The sequence shown here is derived from an EMBL/GenBank/DDBJ whole genome shotgun (WGS) entry which is preliminary data.</text>
</comment>
<dbReference type="Proteomes" id="UP000825935">
    <property type="component" value="Chromosome 16"/>
</dbReference>
<proteinExistence type="predicted"/>
<evidence type="ECO:0000313" key="1">
    <source>
        <dbReference type="EMBL" id="KAH7388377.1"/>
    </source>
</evidence>
<dbReference type="EMBL" id="CM035421">
    <property type="protein sequence ID" value="KAH7388377.1"/>
    <property type="molecule type" value="Genomic_DNA"/>
</dbReference>
<dbReference type="AlphaFoldDB" id="A0A8T2SZW3"/>
<organism evidence="1 2">
    <name type="scientific">Ceratopteris richardii</name>
    <name type="common">Triangle waterfern</name>
    <dbReference type="NCBI Taxonomy" id="49495"/>
    <lineage>
        <taxon>Eukaryota</taxon>
        <taxon>Viridiplantae</taxon>
        <taxon>Streptophyta</taxon>
        <taxon>Embryophyta</taxon>
        <taxon>Tracheophyta</taxon>
        <taxon>Polypodiopsida</taxon>
        <taxon>Polypodiidae</taxon>
        <taxon>Polypodiales</taxon>
        <taxon>Pteridineae</taxon>
        <taxon>Pteridaceae</taxon>
        <taxon>Parkerioideae</taxon>
        <taxon>Ceratopteris</taxon>
    </lineage>
</organism>
<sequence length="109" mass="11926">MSFQASMIWVQGQLDSEASGKELAGPEGHSKAGAFGQEPFGNLLWAFVPYISWPPCHVPTSRHTPVPSSGHMLLFCAKQGSHRYYAHFIPYSTHSVIEAQKGVIQAQKG</sequence>
<name>A0A8T2SZW3_CERRI</name>
<evidence type="ECO:0000313" key="2">
    <source>
        <dbReference type="Proteomes" id="UP000825935"/>
    </source>
</evidence>
<accession>A0A8T2SZW3</accession>
<gene>
    <name evidence="1" type="ORF">KP509_16G072700</name>
</gene>
<protein>
    <submittedName>
        <fullName evidence="1">Uncharacterized protein</fullName>
    </submittedName>
</protein>
<reference evidence="1" key="1">
    <citation type="submission" date="2021-08" db="EMBL/GenBank/DDBJ databases">
        <title>WGS assembly of Ceratopteris richardii.</title>
        <authorList>
            <person name="Marchant D.B."/>
            <person name="Chen G."/>
            <person name="Jenkins J."/>
            <person name="Shu S."/>
            <person name="Leebens-Mack J."/>
            <person name="Grimwood J."/>
            <person name="Schmutz J."/>
            <person name="Soltis P."/>
            <person name="Soltis D."/>
            <person name="Chen Z.-H."/>
        </authorList>
    </citation>
    <scope>NUCLEOTIDE SEQUENCE</scope>
    <source>
        <strain evidence="1">Whitten #5841</strain>
        <tissue evidence="1">Leaf</tissue>
    </source>
</reference>